<sequence>MISLVELTEHKATRSHSQYKLNLIDFDDFAYNLNKTIHNFQKQQVGKHYDKLSKFRKSKSVLKVQLQKNNPSIYKTFNRNAPGFDENETKELLDLILQLEYLFVQYNKYFPDHSNPLLLNNYLNCLSLNKEKFFDNYNQTISETLQMSILRNSQQRIVDDITDENLIKFLINEINRRNKYEKNLDLIRSDQTKFNKLTQNYELYRKTKQLEQTQSNLLVASMKLIFLNDQNQWVNVRLPLIEKNKQLYIDMEKVINQGDVHDLFKQWSQYIDIGSSHSEITLLISIIQDLLQEESWIIKQIMQQVCGQQVLKLERVILQIGALNQFCSNCLSAMDRSHNQISGLLQIKIQNLMPLFIINKNIKIEKQIMIMQNSQDELSKADNRNSLENQLLQLHNVKMCLIPQGLFSQLCFIHRYCNDNMKCETEKISESSEFEQQQEQVQHNIKFKKEIIRIRSRKTSLVEKQGQLSEKPIYSFLQQKFSEMKFTLTIFMDNVDKREWKQIFESIKEEKKECKDFRSSKSQSSNISFQLNQNDENFMKQMKIFLQKQQQKYNDNILIT</sequence>
<dbReference type="OrthoDB" id="302616at2759"/>
<comment type="caution">
    <text evidence="1">The sequence shown here is derived from an EMBL/GenBank/DDBJ whole genome shotgun (WGS) entry which is preliminary data.</text>
</comment>
<dbReference type="Proteomes" id="UP000692954">
    <property type="component" value="Unassembled WGS sequence"/>
</dbReference>
<evidence type="ECO:0000313" key="1">
    <source>
        <dbReference type="EMBL" id="CAD8072676.1"/>
    </source>
</evidence>
<gene>
    <name evidence="1" type="ORF">PSON_ATCC_30995.1.T0290285</name>
</gene>
<name>A0A8S1M7T1_9CILI</name>
<keyword evidence="2" id="KW-1185">Reference proteome</keyword>
<protein>
    <submittedName>
        <fullName evidence="1">Uncharacterized protein</fullName>
    </submittedName>
</protein>
<organism evidence="1 2">
    <name type="scientific">Paramecium sonneborni</name>
    <dbReference type="NCBI Taxonomy" id="65129"/>
    <lineage>
        <taxon>Eukaryota</taxon>
        <taxon>Sar</taxon>
        <taxon>Alveolata</taxon>
        <taxon>Ciliophora</taxon>
        <taxon>Intramacronucleata</taxon>
        <taxon>Oligohymenophorea</taxon>
        <taxon>Peniculida</taxon>
        <taxon>Parameciidae</taxon>
        <taxon>Paramecium</taxon>
    </lineage>
</organism>
<dbReference type="AlphaFoldDB" id="A0A8S1M7T1"/>
<dbReference type="EMBL" id="CAJJDN010000029">
    <property type="protein sequence ID" value="CAD8072676.1"/>
    <property type="molecule type" value="Genomic_DNA"/>
</dbReference>
<accession>A0A8S1M7T1</accession>
<evidence type="ECO:0000313" key="2">
    <source>
        <dbReference type="Proteomes" id="UP000692954"/>
    </source>
</evidence>
<reference evidence="1" key="1">
    <citation type="submission" date="2021-01" db="EMBL/GenBank/DDBJ databases">
        <authorList>
            <consortium name="Genoscope - CEA"/>
            <person name="William W."/>
        </authorList>
    </citation>
    <scope>NUCLEOTIDE SEQUENCE</scope>
</reference>
<proteinExistence type="predicted"/>